<evidence type="ECO:0000313" key="1">
    <source>
        <dbReference type="EMBL" id="CAI2386821.1"/>
    </source>
</evidence>
<name>A0AAD1Y9Z8_EUPCR</name>
<accession>A0AAD1Y9Z8</accession>
<evidence type="ECO:0000313" key="2">
    <source>
        <dbReference type="Proteomes" id="UP001295684"/>
    </source>
</evidence>
<dbReference type="AlphaFoldDB" id="A0AAD1Y9Z8"/>
<organism evidence="1 2">
    <name type="scientific">Euplotes crassus</name>
    <dbReference type="NCBI Taxonomy" id="5936"/>
    <lineage>
        <taxon>Eukaryota</taxon>
        <taxon>Sar</taxon>
        <taxon>Alveolata</taxon>
        <taxon>Ciliophora</taxon>
        <taxon>Intramacronucleata</taxon>
        <taxon>Spirotrichea</taxon>
        <taxon>Hypotrichia</taxon>
        <taxon>Euplotida</taxon>
        <taxon>Euplotidae</taxon>
        <taxon>Moneuplotes</taxon>
    </lineage>
</organism>
<proteinExistence type="predicted"/>
<reference evidence="1" key="1">
    <citation type="submission" date="2023-07" db="EMBL/GenBank/DDBJ databases">
        <authorList>
            <consortium name="AG Swart"/>
            <person name="Singh M."/>
            <person name="Singh A."/>
            <person name="Seah K."/>
            <person name="Emmerich C."/>
        </authorList>
    </citation>
    <scope>NUCLEOTIDE SEQUENCE</scope>
    <source>
        <strain evidence="1">DP1</strain>
    </source>
</reference>
<gene>
    <name evidence="1" type="ORF">ECRASSUSDP1_LOCUS28446</name>
</gene>
<keyword evidence="2" id="KW-1185">Reference proteome</keyword>
<dbReference type="Proteomes" id="UP001295684">
    <property type="component" value="Unassembled WGS sequence"/>
</dbReference>
<dbReference type="EMBL" id="CAMPGE010029358">
    <property type="protein sequence ID" value="CAI2386821.1"/>
    <property type="molecule type" value="Genomic_DNA"/>
</dbReference>
<comment type="caution">
    <text evidence="1">The sequence shown here is derived from an EMBL/GenBank/DDBJ whole genome shotgun (WGS) entry which is preliminary data.</text>
</comment>
<sequence length="357" mass="42339">MTQVTETVITLEEDIADLEYRKVMATKLKPKKFDNEGDNKLRENLICKIKKACDHFKLSDDTFFRAVFIYDYQERVIFDPKMERHETMKVCLDEIFTFGESSDNDDRQKQYMKFFEIITSLMVAMKYYDFELETPTLREILKYFKIGKMNFSSKDDSLDSKKIKEIQEIVFETVYEYICERQMDLLFRIDWHLPMINIKHFSDHFKRIMSKIPKKNGANDEQETFKRYEVSSCDISTNSQFTSPGIHNIYENLQEEITALQEEVSQSIDAISKLAPLMPDYINYTTKDIATAAMVVTVKHSIRCLPDKYQQNNGRIEKLRMLYSRWIQTLFSQYTISKDLAKSLIKKIKVFLDRVCE</sequence>
<protein>
    <submittedName>
        <fullName evidence="1">Uncharacterized protein</fullName>
    </submittedName>
</protein>